<keyword evidence="1" id="KW-0560">Oxidoreductase</keyword>
<gene>
    <name evidence="5" type="ORF">LMF89_11370</name>
</gene>
<dbReference type="InterPro" id="IPR019752">
    <property type="entry name" value="Pyrv/ketoisovalerate_OxRed_cat"/>
</dbReference>
<dbReference type="Gene3D" id="3.40.50.920">
    <property type="match status" value="1"/>
</dbReference>
<dbReference type="InterPro" id="IPR033412">
    <property type="entry name" value="PFOR_II"/>
</dbReference>
<dbReference type="InterPro" id="IPR002880">
    <property type="entry name" value="Pyrv_Fd/Flavodoxin_OxRdtase_N"/>
</dbReference>
<evidence type="ECO:0000313" key="6">
    <source>
        <dbReference type="Proteomes" id="UP001165492"/>
    </source>
</evidence>
<evidence type="ECO:0000256" key="1">
    <source>
        <dbReference type="ARBA" id="ARBA00023002"/>
    </source>
</evidence>
<dbReference type="SUPFAM" id="SSF52922">
    <property type="entry name" value="TK C-terminal domain-like"/>
    <property type="match status" value="1"/>
</dbReference>
<proteinExistence type="predicted"/>
<dbReference type="RefSeq" id="WP_229535159.1">
    <property type="nucleotide sequence ID" value="NZ_JAJHJB010000013.1"/>
</dbReference>
<keyword evidence="6" id="KW-1185">Reference proteome</keyword>
<dbReference type="Pfam" id="PF01558">
    <property type="entry name" value="POR"/>
    <property type="match status" value="1"/>
</dbReference>
<dbReference type="Gene3D" id="3.40.920.10">
    <property type="entry name" value="Pyruvate-ferredoxin oxidoreductase, PFOR, domain III"/>
    <property type="match status" value="1"/>
</dbReference>
<dbReference type="Proteomes" id="UP001165492">
    <property type="component" value="Unassembled WGS sequence"/>
</dbReference>
<feature type="domain" description="Pyruvate/ketoisovalerate oxidoreductase catalytic" evidence="2">
    <location>
        <begin position="15"/>
        <end position="177"/>
    </location>
</feature>
<protein>
    <submittedName>
        <fullName evidence="5">2-oxoacid:acceptor oxidoreductase subunit alpha</fullName>
    </submittedName>
</protein>
<organism evidence="5 6">
    <name type="scientific">Pelosinus baikalensis</name>
    <dbReference type="NCBI Taxonomy" id="2892015"/>
    <lineage>
        <taxon>Bacteria</taxon>
        <taxon>Bacillati</taxon>
        <taxon>Bacillota</taxon>
        <taxon>Negativicutes</taxon>
        <taxon>Selenomonadales</taxon>
        <taxon>Sporomusaceae</taxon>
        <taxon>Pelosinus</taxon>
    </lineage>
</organism>
<evidence type="ECO:0000259" key="2">
    <source>
        <dbReference type="Pfam" id="PF01558"/>
    </source>
</evidence>
<evidence type="ECO:0000259" key="3">
    <source>
        <dbReference type="Pfam" id="PF01855"/>
    </source>
</evidence>
<dbReference type="EMBL" id="JAJHJB010000013">
    <property type="protein sequence ID" value="MCC5465956.1"/>
    <property type="molecule type" value="Genomic_DNA"/>
</dbReference>
<dbReference type="InterPro" id="IPR022367">
    <property type="entry name" value="2-oxoacid/accept_OxRdtase_asu"/>
</dbReference>
<dbReference type="NCBIfam" id="TIGR03710">
    <property type="entry name" value="OAFO_sf"/>
    <property type="match status" value="1"/>
</dbReference>
<reference evidence="5" key="1">
    <citation type="submission" date="2021-11" db="EMBL/GenBank/DDBJ databases">
        <title>Description of a new species Pelosinus isolated from the bottom sediments of Lake Baikal.</title>
        <authorList>
            <person name="Zakharyuk A."/>
        </authorList>
    </citation>
    <scope>NUCLEOTIDE SEQUENCE</scope>
    <source>
        <strain evidence="5">Bkl1</strain>
    </source>
</reference>
<dbReference type="CDD" id="cd07034">
    <property type="entry name" value="TPP_PYR_PFOR_IOR-alpha_like"/>
    <property type="match status" value="1"/>
</dbReference>
<evidence type="ECO:0000313" key="5">
    <source>
        <dbReference type="EMBL" id="MCC5465956.1"/>
    </source>
</evidence>
<comment type="caution">
    <text evidence="5">The sequence shown here is derived from an EMBL/GenBank/DDBJ whole genome shotgun (WGS) entry which is preliminary data.</text>
</comment>
<feature type="domain" description="Pyruvate flavodoxin/ferredoxin oxidoreductase pyrimidine binding" evidence="3">
    <location>
        <begin position="212"/>
        <end position="415"/>
    </location>
</feature>
<dbReference type="Pfam" id="PF17147">
    <property type="entry name" value="PFOR_II"/>
    <property type="match status" value="1"/>
</dbReference>
<dbReference type="SUPFAM" id="SSF52518">
    <property type="entry name" value="Thiamin diphosphate-binding fold (THDP-binding)"/>
    <property type="match status" value="1"/>
</dbReference>
<dbReference type="SUPFAM" id="SSF53323">
    <property type="entry name" value="Pyruvate-ferredoxin oxidoreductase, PFOR, domain III"/>
    <property type="match status" value="1"/>
</dbReference>
<feature type="domain" description="Pyruvate:ferredoxin oxidoreductase core" evidence="4">
    <location>
        <begin position="482"/>
        <end position="552"/>
    </location>
</feature>
<accession>A0ABS8HTL7</accession>
<dbReference type="InterPro" id="IPR009014">
    <property type="entry name" value="Transketo_C/PFOR_II"/>
</dbReference>
<dbReference type="Pfam" id="PF01855">
    <property type="entry name" value="POR_N"/>
    <property type="match status" value="1"/>
</dbReference>
<dbReference type="InterPro" id="IPR002869">
    <property type="entry name" value="Pyrv_flavodox_OxRed_cen"/>
</dbReference>
<dbReference type="PANTHER" id="PTHR32154">
    <property type="entry name" value="PYRUVATE-FLAVODOXIN OXIDOREDUCTASE-RELATED"/>
    <property type="match status" value="1"/>
</dbReference>
<sequence length="590" mass="64310">MMKKRYYTCLFAGEAGYGVMSAGSIIAKGANRNGLWSFLVNEYPSLIQGGLNSCLVRLADQSLSSYEETLDFLGLFSQQGFDYYADKLNPGAIVLYDPATTQVDESKVPEGTLLYPVSLTSFVPKGGAKIMINSAMLGSFCALTGYPKNVVIDVIKNEFHNAKIQQENIKILEEVYEHIVSSLPSQNVFPFTFHKHAEPKILINGNEAISIAAIQAGCKFSAGYPMTPGSSVLSYLADHGRDYGLVFKQAEDEIAAINMLIGASFTGVRSIGSTSGGGFALMVEALGFAAIAEVPLVMVNAQRGGPSTGLPTRTAQADLNFVVYASQGEFPRIVLAPGDIEEYFYETFRVFNLADKYQVPCIILTDKYLADSSVSHPLFATDHLTIDRGKRFDENADRQEPYLRYQNTPDGISTRAFPGQVGGRHIATSYTHGEDGFYSSGNKEYALNEPTVAKESMDKLYNKLPSMEKDIPAIKFYGPSEADVTIIAWGSTKGAILEAMEQAAIEGICVNFLQVLYISPFPATAVEPILQKVKKTLLIEGNKTGQLGGILAAHTGYKANHSFFKYNSRAFVPSEILAKIKEVLFSNECS</sequence>
<dbReference type="InterPro" id="IPR029061">
    <property type="entry name" value="THDP-binding"/>
</dbReference>
<dbReference type="PANTHER" id="PTHR32154:SF20">
    <property type="entry name" value="2-OXOGLUTARATE OXIDOREDUCTASE SUBUNIT KORA"/>
    <property type="match status" value="1"/>
</dbReference>
<evidence type="ECO:0000259" key="4">
    <source>
        <dbReference type="Pfam" id="PF17147"/>
    </source>
</evidence>
<name>A0ABS8HTL7_9FIRM</name>
<dbReference type="InterPro" id="IPR050722">
    <property type="entry name" value="Pyruvate:ferred/Flavod_OxRd"/>
</dbReference>
<dbReference type="Gene3D" id="3.40.50.970">
    <property type="match status" value="1"/>
</dbReference>